<dbReference type="KEGG" id="ngr:NAEGRDRAFT_70936"/>
<name>D2VPP5_NAEGR</name>
<keyword evidence="1" id="KW-0732">Signal</keyword>
<organism evidence="3">
    <name type="scientific">Naegleria gruberi</name>
    <name type="common">Amoeba</name>
    <dbReference type="NCBI Taxonomy" id="5762"/>
    <lineage>
        <taxon>Eukaryota</taxon>
        <taxon>Discoba</taxon>
        <taxon>Heterolobosea</taxon>
        <taxon>Tetramitia</taxon>
        <taxon>Eutetramitia</taxon>
        <taxon>Vahlkampfiidae</taxon>
        <taxon>Naegleria</taxon>
    </lineage>
</organism>
<keyword evidence="3" id="KW-1185">Reference proteome</keyword>
<accession>D2VPP5</accession>
<dbReference type="AlphaFoldDB" id="D2VPP5"/>
<feature type="signal peptide" evidence="1">
    <location>
        <begin position="1"/>
        <end position="22"/>
    </location>
</feature>
<evidence type="ECO:0000313" key="2">
    <source>
        <dbReference type="EMBL" id="EFC41163.1"/>
    </source>
</evidence>
<reference evidence="2 3" key="1">
    <citation type="journal article" date="2010" name="Cell">
        <title>The genome of Naegleria gruberi illuminates early eukaryotic versatility.</title>
        <authorList>
            <person name="Fritz-Laylin L.K."/>
            <person name="Prochnik S.E."/>
            <person name="Ginger M.L."/>
            <person name="Dacks J.B."/>
            <person name="Carpenter M.L."/>
            <person name="Field M.C."/>
            <person name="Kuo A."/>
            <person name="Paredez A."/>
            <person name="Chapman J."/>
            <person name="Pham J."/>
            <person name="Shu S."/>
            <person name="Neupane R."/>
            <person name="Cipriano M."/>
            <person name="Mancuso J."/>
            <person name="Tu H."/>
            <person name="Salamov A."/>
            <person name="Lindquist E."/>
            <person name="Shapiro H."/>
            <person name="Lucas S."/>
            <person name="Grigoriev I.V."/>
            <person name="Cande W.Z."/>
            <person name="Fulton C."/>
            <person name="Rokhsar D.S."/>
            <person name="Dawson S.C."/>
        </authorList>
    </citation>
    <scope>NUCLEOTIDE SEQUENCE [LARGE SCALE GENOMIC DNA]</scope>
    <source>
        <strain evidence="2 3">NEG-M</strain>
    </source>
</reference>
<dbReference type="GeneID" id="8851125"/>
<evidence type="ECO:0000313" key="3">
    <source>
        <dbReference type="Proteomes" id="UP000006671"/>
    </source>
</evidence>
<dbReference type="RefSeq" id="XP_002673907.1">
    <property type="nucleotide sequence ID" value="XM_002673861.1"/>
</dbReference>
<gene>
    <name evidence="2" type="ORF">NAEGRDRAFT_70936</name>
</gene>
<sequence>MKFLPLVTALLLVLGLASTIQSSIIQKRTSFGMEGGCSSRIAFEEYQNTTNCTPQPCHMLNLAAEQFDCVDHFPSLFPRNSVLFIEHANNSCDDPKIVSLINIKFGVCFKHGSSILSKYGLSGAYINFKDCKTIETVMDAYNFGCSHGFNETITKSCSNGVSFKCF</sequence>
<dbReference type="EMBL" id="GG738887">
    <property type="protein sequence ID" value="EFC41163.1"/>
    <property type="molecule type" value="Genomic_DNA"/>
</dbReference>
<proteinExistence type="predicted"/>
<dbReference type="InParanoid" id="D2VPP5"/>
<dbReference type="VEuPathDB" id="AmoebaDB:NAEGRDRAFT_70936"/>
<protein>
    <submittedName>
        <fullName evidence="2">Predicted protein</fullName>
    </submittedName>
</protein>
<evidence type="ECO:0000256" key="1">
    <source>
        <dbReference type="SAM" id="SignalP"/>
    </source>
</evidence>
<feature type="chain" id="PRO_5003037725" evidence="1">
    <location>
        <begin position="23"/>
        <end position="166"/>
    </location>
</feature>
<dbReference type="Proteomes" id="UP000006671">
    <property type="component" value="Unassembled WGS sequence"/>
</dbReference>